<evidence type="ECO:0000256" key="4">
    <source>
        <dbReference type="ARBA" id="ARBA00022771"/>
    </source>
</evidence>
<dbReference type="InterPro" id="IPR036236">
    <property type="entry name" value="Znf_C2H2_sf"/>
</dbReference>
<comment type="caution">
    <text evidence="11">The sequence shown here is derived from an EMBL/GenBank/DDBJ whole genome shotgun (WGS) entry which is preliminary data.</text>
</comment>
<dbReference type="Pfam" id="PF12874">
    <property type="entry name" value="zf-met"/>
    <property type="match status" value="1"/>
</dbReference>
<evidence type="ECO:0000256" key="5">
    <source>
        <dbReference type="ARBA" id="ARBA00022833"/>
    </source>
</evidence>
<evidence type="ECO:0000313" key="11">
    <source>
        <dbReference type="EMBL" id="CAB3258062.1"/>
    </source>
</evidence>
<feature type="domain" description="C2H2-type" evidence="10">
    <location>
        <begin position="355"/>
        <end position="385"/>
    </location>
</feature>
<feature type="coiled-coil region" evidence="8">
    <location>
        <begin position="167"/>
        <end position="197"/>
    </location>
</feature>
<dbReference type="GO" id="GO:0008270">
    <property type="term" value="F:zinc ion binding"/>
    <property type="evidence" value="ECO:0007669"/>
    <property type="project" value="UniProtKB-KW"/>
</dbReference>
<feature type="domain" description="C2H2-type" evidence="10">
    <location>
        <begin position="448"/>
        <end position="476"/>
    </location>
</feature>
<name>A0A8S1B8I1_ARCPL</name>
<evidence type="ECO:0000256" key="2">
    <source>
        <dbReference type="ARBA" id="ARBA00022723"/>
    </source>
</evidence>
<organism evidence="11 12">
    <name type="scientific">Arctia plantaginis</name>
    <name type="common">Wood tiger moth</name>
    <name type="synonym">Phalaena plantaginis</name>
    <dbReference type="NCBI Taxonomy" id="874455"/>
    <lineage>
        <taxon>Eukaryota</taxon>
        <taxon>Metazoa</taxon>
        <taxon>Ecdysozoa</taxon>
        <taxon>Arthropoda</taxon>
        <taxon>Hexapoda</taxon>
        <taxon>Insecta</taxon>
        <taxon>Pterygota</taxon>
        <taxon>Neoptera</taxon>
        <taxon>Endopterygota</taxon>
        <taxon>Lepidoptera</taxon>
        <taxon>Glossata</taxon>
        <taxon>Ditrysia</taxon>
        <taxon>Noctuoidea</taxon>
        <taxon>Erebidae</taxon>
        <taxon>Arctiinae</taxon>
        <taxon>Arctia</taxon>
    </lineage>
</organism>
<feature type="compositionally biased region" description="Basic and acidic residues" evidence="9">
    <location>
        <begin position="237"/>
        <end position="250"/>
    </location>
</feature>
<keyword evidence="4 7" id="KW-0863">Zinc-finger</keyword>
<feature type="domain" description="C2H2-type" evidence="10">
    <location>
        <begin position="325"/>
        <end position="352"/>
    </location>
</feature>
<dbReference type="EMBL" id="CADEBD010000620">
    <property type="protein sequence ID" value="CAB3258062.1"/>
    <property type="molecule type" value="Genomic_DNA"/>
</dbReference>
<feature type="domain" description="C2H2-type" evidence="10">
    <location>
        <begin position="417"/>
        <end position="445"/>
    </location>
</feature>
<evidence type="ECO:0000256" key="9">
    <source>
        <dbReference type="SAM" id="MobiDB-lite"/>
    </source>
</evidence>
<dbReference type="SMART" id="SM00355">
    <property type="entry name" value="ZnF_C2H2"/>
    <property type="match status" value="7"/>
</dbReference>
<dbReference type="Pfam" id="PF00096">
    <property type="entry name" value="zf-C2H2"/>
    <property type="match status" value="3"/>
</dbReference>
<feature type="region of interest" description="Disordered" evidence="9">
    <location>
        <begin position="234"/>
        <end position="254"/>
    </location>
</feature>
<dbReference type="PANTHER" id="PTHR24379:SF121">
    <property type="entry name" value="C2H2-TYPE DOMAIN-CONTAINING PROTEIN"/>
    <property type="match status" value="1"/>
</dbReference>
<proteinExistence type="predicted"/>
<keyword evidence="6" id="KW-0539">Nucleus</keyword>
<keyword evidence="2" id="KW-0479">Metal-binding</keyword>
<feature type="domain" description="C2H2-type" evidence="10">
    <location>
        <begin position="296"/>
        <end position="324"/>
    </location>
</feature>
<keyword evidence="5" id="KW-0862">Zinc</keyword>
<dbReference type="GO" id="GO:0005634">
    <property type="term" value="C:nucleus"/>
    <property type="evidence" value="ECO:0007669"/>
    <property type="project" value="UniProtKB-SubCell"/>
</dbReference>
<evidence type="ECO:0000256" key="7">
    <source>
        <dbReference type="PROSITE-ProRule" id="PRU00042"/>
    </source>
</evidence>
<reference evidence="11 12" key="1">
    <citation type="submission" date="2020-04" db="EMBL/GenBank/DDBJ databases">
        <authorList>
            <person name="Wallbank WR R."/>
            <person name="Pardo Diaz C."/>
            <person name="Kozak K."/>
            <person name="Martin S."/>
            <person name="Jiggins C."/>
            <person name="Moest M."/>
            <person name="Warren A I."/>
            <person name="Byers J.R.P. K."/>
            <person name="Montejo-Kovacevich G."/>
            <person name="Yen C E."/>
        </authorList>
    </citation>
    <scope>NUCLEOTIDE SEQUENCE [LARGE SCALE GENOMIC DNA]</scope>
</reference>
<dbReference type="FunFam" id="3.30.160.60:FF:000870">
    <property type="entry name" value="zinc finger protein 197 isoform X1"/>
    <property type="match status" value="1"/>
</dbReference>
<sequence>MDELCTACHCTGRKLFFITETGFENIYLQIINEIPIYNLSDLCVRICWECKALLRKLQGFKEQVKRCYTELLQYVQQNTTKPFPRYPRLQTQQTHLLSYPISVKEEVEEKSALDIDMPLTDDDTLMNDDVPINGDDDFDVKSEETHCEPETFVRDLNLDVIKKRKGIKKVAKHIKEKSKKKQKIEKNEKEIKKKVKKKPLVVKEPRRVKRTIESIIDSTISDCYNKDMDLEDEEKIEEEKSIEKGEKSEEATGLTDTADNVEIMIYPAAGFKPKLRKPPTKSNNVDIKKVTQSERPTCTECGKTFSSRKTYKYHLNVLHKGQNRYPCPQCGKVYQWKSNLGRHIRSHKARDSGELYCETCDKRFASVATYRQHLRISRRHVSESEFSFSCNDCGKKFVNKTRLRDHIDWEHLKKIKFKCVKCNKPFKCHTSLYVHMQNVHCAKDQKLNLCHVCGKSYQNAAKLKYHIVAMHTSETPYQCQQCSAAFGWYSSLYRHVKEVHYKIKLQTKKGKKQKKTEVLPSLLPVMSQQLMLQPIHQPGPA</sequence>
<evidence type="ECO:0000256" key="8">
    <source>
        <dbReference type="SAM" id="Coils"/>
    </source>
</evidence>
<accession>A0A8S1B8I1</accession>
<dbReference type="PROSITE" id="PS00028">
    <property type="entry name" value="ZINC_FINGER_C2H2_1"/>
    <property type="match status" value="6"/>
</dbReference>
<evidence type="ECO:0000256" key="6">
    <source>
        <dbReference type="ARBA" id="ARBA00023242"/>
    </source>
</evidence>
<dbReference type="PANTHER" id="PTHR24379">
    <property type="entry name" value="KRAB AND ZINC FINGER DOMAIN-CONTAINING"/>
    <property type="match status" value="1"/>
</dbReference>
<feature type="domain" description="C2H2-type" evidence="10">
    <location>
        <begin position="477"/>
        <end position="505"/>
    </location>
</feature>
<dbReference type="SUPFAM" id="SSF57667">
    <property type="entry name" value="beta-beta-alpha zinc fingers"/>
    <property type="match status" value="3"/>
</dbReference>
<evidence type="ECO:0000256" key="3">
    <source>
        <dbReference type="ARBA" id="ARBA00022737"/>
    </source>
</evidence>
<feature type="domain" description="C2H2-type" evidence="10">
    <location>
        <begin position="388"/>
        <end position="416"/>
    </location>
</feature>
<evidence type="ECO:0000313" key="12">
    <source>
        <dbReference type="Proteomes" id="UP000494256"/>
    </source>
</evidence>
<dbReference type="AlphaFoldDB" id="A0A8S1B8I1"/>
<evidence type="ECO:0000259" key="10">
    <source>
        <dbReference type="PROSITE" id="PS50157"/>
    </source>
</evidence>
<dbReference type="OrthoDB" id="20982at2759"/>
<protein>
    <recommendedName>
        <fullName evidence="10">C2H2-type domain-containing protein</fullName>
    </recommendedName>
</protein>
<gene>
    <name evidence="11" type="ORF">APLA_LOCUS16064</name>
</gene>
<dbReference type="InterPro" id="IPR013087">
    <property type="entry name" value="Znf_C2H2_type"/>
</dbReference>
<evidence type="ECO:0000256" key="1">
    <source>
        <dbReference type="ARBA" id="ARBA00004123"/>
    </source>
</evidence>
<comment type="subcellular location">
    <subcellularLocation>
        <location evidence="1">Nucleus</location>
    </subcellularLocation>
</comment>
<dbReference type="Proteomes" id="UP000494256">
    <property type="component" value="Unassembled WGS sequence"/>
</dbReference>
<keyword evidence="8" id="KW-0175">Coiled coil</keyword>
<dbReference type="PROSITE" id="PS50157">
    <property type="entry name" value="ZINC_FINGER_C2H2_2"/>
    <property type="match status" value="7"/>
</dbReference>
<keyword evidence="3" id="KW-0677">Repeat</keyword>
<dbReference type="Gene3D" id="3.30.160.60">
    <property type="entry name" value="Classic Zinc Finger"/>
    <property type="match status" value="4"/>
</dbReference>